<dbReference type="OrthoDB" id="4331723at2"/>
<evidence type="ECO:0000313" key="3">
    <source>
        <dbReference type="Proteomes" id="UP000316215"/>
    </source>
</evidence>
<dbReference type="KEGG" id="sast:CD934_21665"/>
<evidence type="ECO:0000313" key="4">
    <source>
        <dbReference type="Proteomes" id="UP000530412"/>
    </source>
</evidence>
<organism evidence="2 3">
    <name type="scientific">Streptomyces calvus</name>
    <dbReference type="NCBI Taxonomy" id="67282"/>
    <lineage>
        <taxon>Bacteria</taxon>
        <taxon>Bacillati</taxon>
        <taxon>Actinomycetota</taxon>
        <taxon>Actinomycetes</taxon>
        <taxon>Kitasatosporales</taxon>
        <taxon>Streptomycetaceae</taxon>
        <taxon>Streptomyces</taxon>
    </lineage>
</organism>
<dbReference type="EMBL" id="JACJIE010000004">
    <property type="protein sequence ID" value="MBA8943916.1"/>
    <property type="molecule type" value="Genomic_DNA"/>
</dbReference>
<reference evidence="1 4" key="2">
    <citation type="submission" date="2020-08" db="EMBL/GenBank/DDBJ databases">
        <title>Genomic Encyclopedia of Type Strains, Phase III (KMG-III): the genomes of soil and plant-associated and newly described type strains.</title>
        <authorList>
            <person name="Whitman W."/>
        </authorList>
    </citation>
    <scope>NUCLEOTIDE SEQUENCE [LARGE SCALE GENOMIC DNA]</scope>
    <source>
        <strain evidence="1 4">CECT 3271</strain>
    </source>
</reference>
<accession>A0A7W3M9R1</accession>
<protein>
    <submittedName>
        <fullName evidence="2">Uncharacterized protein</fullName>
    </submittedName>
</protein>
<evidence type="ECO:0000313" key="1">
    <source>
        <dbReference type="EMBL" id="MBA8943916.1"/>
    </source>
</evidence>
<dbReference type="EMBL" id="CP022310">
    <property type="protein sequence ID" value="QDI73391.1"/>
    <property type="molecule type" value="Genomic_DNA"/>
</dbReference>
<dbReference type="RefSeq" id="WP_142195264.1">
    <property type="nucleotide sequence ID" value="NZ_BMSU01000007.1"/>
</dbReference>
<dbReference type="Proteomes" id="UP000530412">
    <property type="component" value="Unassembled WGS sequence"/>
</dbReference>
<sequence>MTDEELEVVMDGIRQAEAVREELAVAMSGVGVLLPSLGLDVPTVAACHAVPLIDLGRCNLETARRLAAVLRDAGTAR</sequence>
<keyword evidence="3" id="KW-1185">Reference proteome</keyword>
<dbReference type="Proteomes" id="UP000316215">
    <property type="component" value="Chromosome"/>
</dbReference>
<evidence type="ECO:0000313" key="2">
    <source>
        <dbReference type="EMBL" id="QDI73391.1"/>
    </source>
</evidence>
<gene>
    <name evidence="2" type="ORF">CD934_21665</name>
    <name evidence="1" type="ORF">FHS33_002344</name>
</gene>
<accession>A0A514K182</accession>
<name>A0A514K182_9ACTN</name>
<reference evidence="2 3" key="1">
    <citation type="submission" date="2017-07" db="EMBL/GenBank/DDBJ databases">
        <title>The Complete Genome of Streptomyces asterosporus-ZSY.</title>
        <authorList>
            <person name="Zhang S."/>
        </authorList>
    </citation>
    <scope>NUCLEOTIDE SEQUENCE [LARGE SCALE GENOMIC DNA]</scope>
    <source>
        <strain evidence="2 3">DSM 41452</strain>
    </source>
</reference>
<dbReference type="AlphaFoldDB" id="A0A514K182"/>
<proteinExistence type="predicted"/>